<keyword evidence="6" id="KW-1185">Reference proteome</keyword>
<reference evidence="6" key="1">
    <citation type="journal article" date="2019" name="Int. J. Syst. Evol. Microbiol.">
        <title>The Global Catalogue of Microorganisms (GCM) 10K type strain sequencing project: providing services to taxonomists for standard genome sequencing and annotation.</title>
        <authorList>
            <consortium name="The Broad Institute Genomics Platform"/>
            <consortium name="The Broad Institute Genome Sequencing Center for Infectious Disease"/>
            <person name="Wu L."/>
            <person name="Ma J."/>
        </authorList>
    </citation>
    <scope>NUCLEOTIDE SEQUENCE [LARGE SCALE GENOMIC DNA]</scope>
    <source>
        <strain evidence="6">JCM 11448</strain>
    </source>
</reference>
<dbReference type="InterPro" id="IPR025996">
    <property type="entry name" value="MT1864/Rv1816-like_C"/>
</dbReference>
<evidence type="ECO:0000313" key="6">
    <source>
        <dbReference type="Proteomes" id="UP001500282"/>
    </source>
</evidence>
<dbReference type="InterPro" id="IPR036271">
    <property type="entry name" value="Tet_transcr_reg_TetR-rel_C_sf"/>
</dbReference>
<dbReference type="Proteomes" id="UP001500282">
    <property type="component" value="Unassembled WGS sequence"/>
</dbReference>
<keyword evidence="1" id="KW-0805">Transcription regulation</keyword>
<gene>
    <name evidence="5" type="ORF">GCM10009579_06060</name>
</gene>
<evidence type="ECO:0000256" key="2">
    <source>
        <dbReference type="ARBA" id="ARBA00023163"/>
    </source>
</evidence>
<organism evidence="5 6">
    <name type="scientific">Streptomyces javensis</name>
    <dbReference type="NCBI Taxonomy" id="114698"/>
    <lineage>
        <taxon>Bacteria</taxon>
        <taxon>Bacillati</taxon>
        <taxon>Actinomycetota</taxon>
        <taxon>Actinomycetes</taxon>
        <taxon>Kitasatosporales</taxon>
        <taxon>Streptomycetaceae</taxon>
        <taxon>Streptomyces</taxon>
        <taxon>Streptomyces violaceusniger group</taxon>
    </lineage>
</organism>
<proteinExistence type="predicted"/>
<comment type="caution">
    <text evidence="5">The sequence shown here is derived from an EMBL/GenBank/DDBJ whole genome shotgun (WGS) entry which is preliminary data.</text>
</comment>
<evidence type="ECO:0000259" key="4">
    <source>
        <dbReference type="Pfam" id="PF13305"/>
    </source>
</evidence>
<dbReference type="EMBL" id="BAAAIH010000002">
    <property type="protein sequence ID" value="GAA1251068.1"/>
    <property type="molecule type" value="Genomic_DNA"/>
</dbReference>
<dbReference type="Pfam" id="PF13305">
    <property type="entry name" value="TetR_C_33"/>
    <property type="match status" value="1"/>
</dbReference>
<dbReference type="SUPFAM" id="SSF48498">
    <property type="entry name" value="Tetracyclin repressor-like, C-terminal domain"/>
    <property type="match status" value="1"/>
</dbReference>
<name>A0ABP4H8E5_9ACTN</name>
<sequence>MGREASRHADDQQDECRDDDADAQGVEPVPAAELLPPVHRDSVLGPLVAELAATMREAVANGPRGRAAVAALTDAYVDFAERNPALYEAMFLLDTGLPFADEATLAPLREAFETLVDTLGDIAGPADPALFVEIFWSALHGLVNLTRSGRLPRQEASRRLGVLVDGFAERGGDG</sequence>
<feature type="compositionally biased region" description="Basic and acidic residues" evidence="3">
    <location>
        <begin position="1"/>
        <end position="15"/>
    </location>
</feature>
<feature type="domain" description="HTH-type transcriptional regulator MT1864/Rv1816-like C-terminal" evidence="4">
    <location>
        <begin position="69"/>
        <end position="154"/>
    </location>
</feature>
<evidence type="ECO:0000313" key="5">
    <source>
        <dbReference type="EMBL" id="GAA1251068.1"/>
    </source>
</evidence>
<feature type="region of interest" description="Disordered" evidence="3">
    <location>
        <begin position="1"/>
        <end position="35"/>
    </location>
</feature>
<dbReference type="Gene3D" id="1.10.357.10">
    <property type="entry name" value="Tetracycline Repressor, domain 2"/>
    <property type="match status" value="1"/>
</dbReference>
<evidence type="ECO:0000256" key="1">
    <source>
        <dbReference type="ARBA" id="ARBA00023015"/>
    </source>
</evidence>
<evidence type="ECO:0000256" key="3">
    <source>
        <dbReference type="SAM" id="MobiDB-lite"/>
    </source>
</evidence>
<keyword evidence="2" id="KW-0804">Transcription</keyword>
<accession>A0ABP4H8E5</accession>
<protein>
    <recommendedName>
        <fullName evidence="4">HTH-type transcriptional regulator MT1864/Rv1816-like C-terminal domain-containing protein</fullName>
    </recommendedName>
</protein>